<sequence length="97" mass="10860">MARRHIRRERRELRIPKHPYRDTAILNATMAVVLVLVAALTGGDLVRALTVAVAFLVVATAWSWWRLRERIREQDRRAADRSGTPGTGGDGEESGRG</sequence>
<evidence type="ECO:0000256" key="1">
    <source>
        <dbReference type="SAM" id="MobiDB-lite"/>
    </source>
</evidence>
<evidence type="ECO:0000313" key="3">
    <source>
        <dbReference type="EMBL" id="RDI75037.1"/>
    </source>
</evidence>
<reference evidence="4" key="2">
    <citation type="journal article" date="2019" name="MicrobiologyOpen">
        <title>High-quality draft genome sequence of Gaiella occulta isolated from a 150 meter deep mineral water borehole and comparison with the genome sequences of other deep-branching lineages of the phylum Actinobacteria.</title>
        <authorList>
            <person name="Severino R."/>
            <person name="Froufe H.J.C."/>
            <person name="Barroso C."/>
            <person name="Albuquerque L."/>
            <person name="Lobo-da-Cunha A."/>
            <person name="da Costa M.S."/>
            <person name="Egas C."/>
        </authorList>
    </citation>
    <scope>NUCLEOTIDE SEQUENCE [LARGE SCALE GENOMIC DNA]</scope>
    <source>
        <strain evidence="4">F2-233</strain>
    </source>
</reference>
<feature type="transmembrane region" description="Helical" evidence="2">
    <location>
        <begin position="20"/>
        <end position="40"/>
    </location>
</feature>
<keyword evidence="4" id="KW-1185">Reference proteome</keyword>
<comment type="caution">
    <text evidence="3">The sequence shown here is derived from an EMBL/GenBank/DDBJ whole genome shotgun (WGS) entry which is preliminary data.</text>
</comment>
<evidence type="ECO:0000313" key="4">
    <source>
        <dbReference type="Proteomes" id="UP000254134"/>
    </source>
</evidence>
<keyword evidence="2" id="KW-0472">Membrane</keyword>
<proteinExistence type="predicted"/>
<accession>A0A7M2YY05</accession>
<keyword evidence="2" id="KW-1133">Transmembrane helix</keyword>
<protein>
    <submittedName>
        <fullName evidence="3">Uncharacterized protein</fullName>
    </submittedName>
</protein>
<dbReference type="EMBL" id="QQZY01000002">
    <property type="protein sequence ID" value="RDI75037.1"/>
    <property type="molecule type" value="Genomic_DNA"/>
</dbReference>
<dbReference type="AlphaFoldDB" id="A0A7M2YY05"/>
<gene>
    <name evidence="3" type="ORF">Gocc_0835</name>
</gene>
<organism evidence="3 4">
    <name type="scientific">Gaiella occulta</name>
    <dbReference type="NCBI Taxonomy" id="1002870"/>
    <lineage>
        <taxon>Bacteria</taxon>
        <taxon>Bacillati</taxon>
        <taxon>Actinomycetota</taxon>
        <taxon>Thermoleophilia</taxon>
        <taxon>Gaiellales</taxon>
        <taxon>Gaiellaceae</taxon>
        <taxon>Gaiella</taxon>
    </lineage>
</organism>
<dbReference type="RefSeq" id="WP_114795287.1">
    <property type="nucleotide sequence ID" value="NZ_QQZY01000002.1"/>
</dbReference>
<feature type="transmembrane region" description="Helical" evidence="2">
    <location>
        <begin position="46"/>
        <end position="67"/>
    </location>
</feature>
<feature type="region of interest" description="Disordered" evidence="1">
    <location>
        <begin position="74"/>
        <end position="97"/>
    </location>
</feature>
<evidence type="ECO:0000256" key="2">
    <source>
        <dbReference type="SAM" id="Phobius"/>
    </source>
</evidence>
<keyword evidence="2" id="KW-0812">Transmembrane</keyword>
<dbReference type="Proteomes" id="UP000254134">
    <property type="component" value="Unassembled WGS sequence"/>
</dbReference>
<reference evidence="3 4" key="1">
    <citation type="submission" date="2018-07" db="EMBL/GenBank/DDBJ databases">
        <title>High-quality-draft genome sequence of Gaiella occulta.</title>
        <authorList>
            <person name="Severino R."/>
            <person name="Froufe H.J.C."/>
            <person name="Rainey F.A."/>
            <person name="Barroso C."/>
            <person name="Albuquerque L."/>
            <person name="Lobo-Da-Cunha A."/>
            <person name="Da Costa M.S."/>
            <person name="Egas C."/>
        </authorList>
    </citation>
    <scope>NUCLEOTIDE SEQUENCE [LARGE SCALE GENOMIC DNA]</scope>
    <source>
        <strain evidence="3 4">F2-233</strain>
    </source>
</reference>
<name>A0A7M2YY05_9ACTN</name>